<comment type="caution">
    <text evidence="2">The sequence shown here is derived from an EMBL/GenBank/DDBJ whole genome shotgun (WGS) entry which is preliminary data.</text>
</comment>
<dbReference type="AlphaFoldDB" id="A0A6N6RLU3"/>
<dbReference type="RefSeq" id="WP_151666127.1">
    <property type="nucleotide sequence ID" value="NZ_WBVO01000001.1"/>
</dbReference>
<keyword evidence="3" id="KW-1185">Reference proteome</keyword>
<evidence type="ECO:0000313" key="2">
    <source>
        <dbReference type="EMBL" id="KAB2814549.1"/>
    </source>
</evidence>
<organism evidence="2 3">
    <name type="scientific">Phaeocystidibacter luteus</name>
    <dbReference type="NCBI Taxonomy" id="911197"/>
    <lineage>
        <taxon>Bacteria</taxon>
        <taxon>Pseudomonadati</taxon>
        <taxon>Bacteroidota</taxon>
        <taxon>Flavobacteriia</taxon>
        <taxon>Flavobacteriales</taxon>
        <taxon>Phaeocystidibacteraceae</taxon>
        <taxon>Phaeocystidibacter</taxon>
    </lineage>
</organism>
<name>A0A6N6RLU3_9FLAO</name>
<keyword evidence="1" id="KW-0812">Transmembrane</keyword>
<feature type="transmembrane region" description="Helical" evidence="1">
    <location>
        <begin position="12"/>
        <end position="30"/>
    </location>
</feature>
<evidence type="ECO:0000313" key="3">
    <source>
        <dbReference type="Proteomes" id="UP000468650"/>
    </source>
</evidence>
<proteinExistence type="predicted"/>
<keyword evidence="1" id="KW-0472">Membrane</keyword>
<keyword evidence="1" id="KW-1133">Transmembrane helix</keyword>
<sequence length="182" mass="20554">MEPTNELEFYGILANIALFAIGIYVAVLVSKTQATMQNISDQRNAEFLRQQSELAHRRELINEVVKNASSLQMQILILHFFIEQDDAEKIAIQCKLLNSLAHEINVNLDLVESVVGAQLLTNVDNHGTLTDIIVFTTDLIYEKEIRDAINDDFIKRFNGYLDEVKKRLMKDAAQAGSEDASN</sequence>
<gene>
    <name evidence="2" type="ORF">F8C67_02080</name>
</gene>
<protein>
    <submittedName>
        <fullName evidence="2">Uncharacterized protein</fullName>
    </submittedName>
</protein>
<evidence type="ECO:0000256" key="1">
    <source>
        <dbReference type="SAM" id="Phobius"/>
    </source>
</evidence>
<dbReference type="Proteomes" id="UP000468650">
    <property type="component" value="Unassembled WGS sequence"/>
</dbReference>
<accession>A0A6N6RLU3</accession>
<dbReference type="EMBL" id="WBVO01000001">
    <property type="protein sequence ID" value="KAB2814549.1"/>
    <property type="molecule type" value="Genomic_DNA"/>
</dbReference>
<reference evidence="2 3" key="1">
    <citation type="submission" date="2019-09" db="EMBL/GenBank/DDBJ databases">
        <title>Genomes of family Cryomorphaceae.</title>
        <authorList>
            <person name="Bowman J.P."/>
        </authorList>
    </citation>
    <scope>NUCLEOTIDE SEQUENCE [LARGE SCALE GENOMIC DNA]</scope>
    <source>
        <strain evidence="2 3">LMG 25704</strain>
    </source>
</reference>